<evidence type="ECO:0008006" key="5">
    <source>
        <dbReference type="Google" id="ProtNLM"/>
    </source>
</evidence>
<dbReference type="STRING" id="941907.SAMN06295910_0475"/>
<keyword evidence="2" id="KW-0732">Signal</keyword>
<evidence type="ECO:0000313" key="3">
    <source>
        <dbReference type="EMBL" id="SMF61485.1"/>
    </source>
</evidence>
<dbReference type="Proteomes" id="UP000192934">
    <property type="component" value="Chromosome I"/>
</dbReference>
<dbReference type="OrthoDB" id="7594578at2"/>
<dbReference type="EMBL" id="LT840185">
    <property type="protein sequence ID" value="SMF61485.1"/>
    <property type="molecule type" value="Genomic_DNA"/>
</dbReference>
<proteinExistence type="predicted"/>
<name>A0A1X7FZE9_9SPHN</name>
<keyword evidence="4" id="KW-1185">Reference proteome</keyword>
<organism evidence="3 4">
    <name type="scientific">Allosphingosinicella indica</name>
    <dbReference type="NCBI Taxonomy" id="941907"/>
    <lineage>
        <taxon>Bacteria</taxon>
        <taxon>Pseudomonadati</taxon>
        <taxon>Pseudomonadota</taxon>
        <taxon>Alphaproteobacteria</taxon>
        <taxon>Sphingomonadales</taxon>
        <taxon>Sphingomonadaceae</taxon>
        <taxon>Allosphingosinicella</taxon>
    </lineage>
</organism>
<protein>
    <recommendedName>
        <fullName evidence="5">DUF4410 domain-containing protein</fullName>
    </recommendedName>
</protein>
<sequence length="185" mass="19512">MRLSILATLFLLTACAGTTDEVLPVARDIRGVSYVQSASITVTDMARPSVARLDAIASGKATGPASSNFRALLHDMILREVGQERGRPIALTVEIDDLKVTNFGGALLGSSDRMAGTVFLYDPATGASLGQLYIDVTSRSPGLLGAALRGSGVREQMVSRFVRRLSDALSPGNPRSPGQAPARRE</sequence>
<evidence type="ECO:0000256" key="2">
    <source>
        <dbReference type="SAM" id="SignalP"/>
    </source>
</evidence>
<feature type="chain" id="PRO_5010868883" description="DUF4410 domain-containing protein" evidence="2">
    <location>
        <begin position="17"/>
        <end position="185"/>
    </location>
</feature>
<gene>
    <name evidence="3" type="ORF">SAMN06295910_0475</name>
</gene>
<evidence type="ECO:0000256" key="1">
    <source>
        <dbReference type="SAM" id="MobiDB-lite"/>
    </source>
</evidence>
<dbReference type="RefSeq" id="WP_085217346.1">
    <property type="nucleotide sequence ID" value="NZ_LT840185.1"/>
</dbReference>
<reference evidence="4" key="1">
    <citation type="submission" date="2017-04" db="EMBL/GenBank/DDBJ databases">
        <authorList>
            <person name="Varghese N."/>
            <person name="Submissions S."/>
        </authorList>
    </citation>
    <scope>NUCLEOTIDE SEQUENCE [LARGE SCALE GENOMIC DNA]</scope>
    <source>
        <strain evidence="4">Dd16</strain>
    </source>
</reference>
<dbReference type="AlphaFoldDB" id="A0A1X7FZE9"/>
<feature type="region of interest" description="Disordered" evidence="1">
    <location>
        <begin position="165"/>
        <end position="185"/>
    </location>
</feature>
<dbReference type="PROSITE" id="PS51257">
    <property type="entry name" value="PROKAR_LIPOPROTEIN"/>
    <property type="match status" value="1"/>
</dbReference>
<evidence type="ECO:0000313" key="4">
    <source>
        <dbReference type="Proteomes" id="UP000192934"/>
    </source>
</evidence>
<accession>A0A1X7FZE9</accession>
<feature type="signal peptide" evidence="2">
    <location>
        <begin position="1"/>
        <end position="16"/>
    </location>
</feature>